<evidence type="ECO:0000313" key="1">
    <source>
        <dbReference type="EMBL" id="MDT0133074.1"/>
    </source>
</evidence>
<dbReference type="InterPro" id="IPR052159">
    <property type="entry name" value="Competence_DNA_uptake"/>
</dbReference>
<keyword evidence="2" id="KW-1185">Reference proteome</keyword>
<dbReference type="RefSeq" id="WP_102137488.1">
    <property type="nucleotide sequence ID" value="NZ_CP031123.2"/>
</dbReference>
<dbReference type="PANTHER" id="PTHR30619">
    <property type="entry name" value="DNA INTERNALIZATION/COMPETENCE PROTEIN COMEC/REC2"/>
    <property type="match status" value="1"/>
</dbReference>
<comment type="caution">
    <text evidence="1">The sequence shown here is derived from an EMBL/GenBank/DDBJ whole genome shotgun (WGS) entry which is preliminary data.</text>
</comment>
<proteinExistence type="predicted"/>
<organism evidence="1 2">
    <name type="scientific">Providencia huaxiensis</name>
    <dbReference type="NCBI Taxonomy" id="2027290"/>
    <lineage>
        <taxon>Bacteria</taxon>
        <taxon>Pseudomonadati</taxon>
        <taxon>Pseudomonadota</taxon>
        <taxon>Gammaproteobacteria</taxon>
        <taxon>Enterobacterales</taxon>
        <taxon>Morganellaceae</taxon>
        <taxon>Providencia</taxon>
    </lineage>
</organism>
<reference evidence="1 2" key="1">
    <citation type="submission" date="2022-06" db="EMBL/GenBank/DDBJ databases">
        <title>Chromosome and plasmid sequencings of Enterobacteriales species co-exiting double carbapenemases.</title>
        <authorList>
            <person name="Fu Y."/>
        </authorList>
    </citation>
    <scope>NUCLEOTIDE SEQUENCE [LARGE SCALE GENOMIC DNA]</scope>
    <source>
        <strain evidence="1 2">21030615019</strain>
    </source>
</reference>
<dbReference type="EMBL" id="JANAVW010000001">
    <property type="protein sequence ID" value="MDT0133074.1"/>
    <property type="molecule type" value="Genomic_DNA"/>
</dbReference>
<gene>
    <name evidence="1" type="ORF">NLX89_06910</name>
</gene>
<evidence type="ECO:0000313" key="2">
    <source>
        <dbReference type="Proteomes" id="UP001252207"/>
    </source>
</evidence>
<name>A0ABU2IXE2_9GAMM</name>
<dbReference type="SUPFAM" id="SSF56281">
    <property type="entry name" value="Metallo-hydrolase/oxidoreductase"/>
    <property type="match status" value="1"/>
</dbReference>
<dbReference type="Gene3D" id="3.60.15.10">
    <property type="entry name" value="Ribonuclease Z/Hydroxyacylglutathione hydrolase-like"/>
    <property type="match status" value="1"/>
</dbReference>
<accession>A0ABU2IXE2</accession>
<sequence>MFSIQMLPAREGDAILVRWGEKHPHYQMLVDMGIEETGKEINDKISGLPDEQRTFEAVVVTHIDADHIGGLLSCFVDCEEPCAIVKDFWFNGYMHLDGHRSNSALEGLGVAQAERLSEWLSTQPWNNLYDGGSICRIEGEPLKVIELAGGMKVTVLGPTMQRLEKLKSEWDKEIKKVLQKKQKKSSVSNLESMGASLPLEIPDTQSLNLLAKQRPLQDTKAANGSSIVLLLEYDGKNVLLTGDAFAEDLVDAILVLSSERPLKLDAFKVPHHCSRGNISKKLIEAVDCTNWLISTDGSRHKHPDDEGIASILRYRTTDFVNLFFNVTSDYNSKWSNDTWQQCFGYSANYGSQEDGYLLNL</sequence>
<dbReference type="InterPro" id="IPR036866">
    <property type="entry name" value="RibonucZ/Hydroxyglut_hydro"/>
</dbReference>
<dbReference type="Proteomes" id="UP001252207">
    <property type="component" value="Unassembled WGS sequence"/>
</dbReference>
<dbReference type="PANTHER" id="PTHR30619:SF1">
    <property type="entry name" value="RECOMBINATION PROTEIN 2"/>
    <property type="match status" value="1"/>
</dbReference>
<protein>
    <submittedName>
        <fullName evidence="1">MBL fold metallo-hydrolase</fullName>
    </submittedName>
</protein>
<dbReference type="GeneID" id="89489456"/>